<dbReference type="EMBL" id="NJEU01000045">
    <property type="protein sequence ID" value="PHH82709.1"/>
    <property type="molecule type" value="Genomic_DNA"/>
</dbReference>
<protein>
    <recommendedName>
        <fullName evidence="4">Aflatoxin regulatory protein domain-containing protein</fullName>
    </recommendedName>
</protein>
<sequence length="380" mass="42023">MIAKPNQHLHREARHRVLVPKAKCNGQSKACCRSLEQHQEARAIRKRPWNNKHQGEKMALRPPASGPPLYQGRDESHHDHALGLDSPVEEPLGSGQDSSLVLDPPPPWMHDVYQDFLGPCHDAQTRPQEPLGVNSERDLTMATYKVEADLEPPKFYDDEAAMLCNKDAGFDAVFFNEEKQSPDWRSSDALDPSSSSPLDSSVSPASDTLALSRQSSSTLDNDLSHWPICSCAADMAQCLDHLVAKDATSTNTMSLVRRLEMGAMACRRASECTVCTACADNGMLLVHLVQHLSKISVELVHKALANTLDDDEQTILICAGRCGIERSKLKVMLIYNAIMSDLFYLQDSLRLVELRLVPSSVTWTIIHAELLKLAIATSPL</sequence>
<feature type="compositionally biased region" description="Low complexity" evidence="1">
    <location>
        <begin position="189"/>
        <end position="207"/>
    </location>
</feature>
<feature type="region of interest" description="Disordered" evidence="1">
    <location>
        <begin position="41"/>
        <end position="105"/>
    </location>
</feature>
<dbReference type="Proteomes" id="UP000224854">
    <property type="component" value="Unassembled WGS sequence"/>
</dbReference>
<evidence type="ECO:0000313" key="2">
    <source>
        <dbReference type="EMBL" id="PHH82709.1"/>
    </source>
</evidence>
<dbReference type="OrthoDB" id="10509303at2759"/>
<feature type="region of interest" description="Disordered" evidence="1">
    <location>
        <begin position="181"/>
        <end position="209"/>
    </location>
</feature>
<proteinExistence type="predicted"/>
<reference evidence="2 3" key="1">
    <citation type="submission" date="2017-06" db="EMBL/GenBank/DDBJ databases">
        <title>Ant-infecting Ophiocordyceps genomes reveal a high diversity of potential behavioral manipulation genes and a possible major role for enterotoxins.</title>
        <authorList>
            <person name="De Bekker C."/>
            <person name="Evans H.C."/>
            <person name="Brachmann A."/>
            <person name="Hughes D.P."/>
        </authorList>
    </citation>
    <scope>NUCLEOTIDE SEQUENCE [LARGE SCALE GENOMIC DNA]</scope>
    <source>
        <strain evidence="2 3">1348a</strain>
    </source>
</reference>
<evidence type="ECO:0008006" key="4">
    <source>
        <dbReference type="Google" id="ProtNLM"/>
    </source>
</evidence>
<keyword evidence="3" id="KW-1185">Reference proteome</keyword>
<dbReference type="AlphaFoldDB" id="A0A2C5Y4A9"/>
<organism evidence="2 3">
    <name type="scientific">Ophiocordyceps australis</name>
    <dbReference type="NCBI Taxonomy" id="1399860"/>
    <lineage>
        <taxon>Eukaryota</taxon>
        <taxon>Fungi</taxon>
        <taxon>Dikarya</taxon>
        <taxon>Ascomycota</taxon>
        <taxon>Pezizomycotina</taxon>
        <taxon>Sordariomycetes</taxon>
        <taxon>Hypocreomycetidae</taxon>
        <taxon>Hypocreales</taxon>
        <taxon>Ophiocordycipitaceae</taxon>
        <taxon>Ophiocordyceps</taxon>
    </lineage>
</organism>
<name>A0A2C5Y4A9_9HYPO</name>
<accession>A0A2C5Y4A9</accession>
<evidence type="ECO:0000313" key="3">
    <source>
        <dbReference type="Proteomes" id="UP000224854"/>
    </source>
</evidence>
<gene>
    <name evidence="2" type="ORF">CDD82_5064</name>
</gene>
<comment type="caution">
    <text evidence="2">The sequence shown here is derived from an EMBL/GenBank/DDBJ whole genome shotgun (WGS) entry which is preliminary data.</text>
</comment>
<evidence type="ECO:0000256" key="1">
    <source>
        <dbReference type="SAM" id="MobiDB-lite"/>
    </source>
</evidence>
<feature type="compositionally biased region" description="Basic and acidic residues" evidence="1">
    <location>
        <begin position="72"/>
        <end position="82"/>
    </location>
</feature>